<feature type="DNA-binding region" description="Homeobox" evidence="8">
    <location>
        <begin position="99"/>
        <end position="161"/>
    </location>
</feature>
<dbReference type="GO" id="GO:0003677">
    <property type="term" value="F:DNA binding"/>
    <property type="evidence" value="ECO:0007669"/>
    <property type="project" value="UniProtKB-UniRule"/>
</dbReference>
<evidence type="ECO:0000256" key="7">
    <source>
        <dbReference type="ARBA" id="ARBA00038021"/>
    </source>
</evidence>
<evidence type="ECO:0000256" key="8">
    <source>
        <dbReference type="PROSITE-ProRule" id="PRU00108"/>
    </source>
</evidence>
<dbReference type="CDD" id="cd00086">
    <property type="entry name" value="homeodomain"/>
    <property type="match status" value="1"/>
</dbReference>
<dbReference type="EMBL" id="JAEPQZ010000013">
    <property type="protein sequence ID" value="KAG2174291.1"/>
    <property type="molecule type" value="Genomic_DNA"/>
</dbReference>
<comment type="subcellular location">
    <subcellularLocation>
        <location evidence="1 8">Nucleus</location>
    </subcellularLocation>
</comment>
<feature type="domain" description="Homeobox" evidence="10">
    <location>
        <begin position="97"/>
        <end position="160"/>
    </location>
</feature>
<feature type="compositionally biased region" description="Basic residues" evidence="9">
    <location>
        <begin position="173"/>
        <end position="182"/>
    </location>
</feature>
<dbReference type="InterPro" id="IPR009057">
    <property type="entry name" value="Homeodomain-like_sf"/>
</dbReference>
<protein>
    <recommendedName>
        <fullName evidence="10">Homeobox domain-containing protein</fullName>
    </recommendedName>
</protein>
<evidence type="ECO:0000256" key="6">
    <source>
        <dbReference type="ARBA" id="ARBA00023242"/>
    </source>
</evidence>
<dbReference type="OrthoDB" id="10056939at2759"/>
<dbReference type="InterPro" id="IPR050224">
    <property type="entry name" value="TALE_homeobox"/>
</dbReference>
<dbReference type="Gene3D" id="1.10.10.60">
    <property type="entry name" value="Homeodomain-like"/>
    <property type="match status" value="1"/>
</dbReference>
<dbReference type="Proteomes" id="UP000654370">
    <property type="component" value="Unassembled WGS sequence"/>
</dbReference>
<dbReference type="Pfam" id="PF05920">
    <property type="entry name" value="Homeobox_KN"/>
    <property type="match status" value="1"/>
</dbReference>
<dbReference type="GO" id="GO:0005634">
    <property type="term" value="C:nucleus"/>
    <property type="evidence" value="ECO:0007669"/>
    <property type="project" value="UniProtKB-SubCell"/>
</dbReference>
<proteinExistence type="inferred from homology"/>
<keyword evidence="5" id="KW-0804">Transcription</keyword>
<dbReference type="PROSITE" id="PS50071">
    <property type="entry name" value="HOMEOBOX_2"/>
    <property type="match status" value="1"/>
</dbReference>
<evidence type="ECO:0000313" key="12">
    <source>
        <dbReference type="Proteomes" id="UP000654370"/>
    </source>
</evidence>
<evidence type="ECO:0000256" key="2">
    <source>
        <dbReference type="ARBA" id="ARBA00023015"/>
    </source>
</evidence>
<evidence type="ECO:0000313" key="11">
    <source>
        <dbReference type="EMBL" id="KAG2174291.1"/>
    </source>
</evidence>
<evidence type="ECO:0000256" key="4">
    <source>
        <dbReference type="ARBA" id="ARBA00023155"/>
    </source>
</evidence>
<feature type="region of interest" description="Disordered" evidence="9">
    <location>
        <begin position="167"/>
        <end position="191"/>
    </location>
</feature>
<evidence type="ECO:0000256" key="1">
    <source>
        <dbReference type="ARBA" id="ARBA00004123"/>
    </source>
</evidence>
<comment type="caution">
    <text evidence="11">The sequence shown here is derived from an EMBL/GenBank/DDBJ whole genome shotgun (WGS) entry which is preliminary data.</text>
</comment>
<feature type="compositionally biased region" description="Low complexity" evidence="9">
    <location>
        <begin position="74"/>
        <end position="90"/>
    </location>
</feature>
<accession>A0A8H7U7K2</accession>
<dbReference type="SMART" id="SM00389">
    <property type="entry name" value="HOX"/>
    <property type="match status" value="1"/>
</dbReference>
<name>A0A8H7U7K2_MORIS</name>
<keyword evidence="6 8" id="KW-0539">Nucleus</keyword>
<dbReference type="InterPro" id="IPR001356">
    <property type="entry name" value="HD"/>
</dbReference>
<keyword evidence="12" id="KW-1185">Reference proteome</keyword>
<dbReference type="GO" id="GO:0006355">
    <property type="term" value="P:regulation of DNA-templated transcription"/>
    <property type="evidence" value="ECO:0007669"/>
    <property type="project" value="InterPro"/>
</dbReference>
<keyword evidence="4 8" id="KW-0371">Homeobox</keyword>
<keyword evidence="2" id="KW-0805">Transcription regulation</keyword>
<comment type="similarity">
    <text evidence="7">Belongs to the TALE/TGIF homeobox family.</text>
</comment>
<dbReference type="FunFam" id="1.10.10.60:FF:000059">
    <property type="entry name" value="TGFB-induced factor homeobox 1"/>
    <property type="match status" value="1"/>
</dbReference>
<evidence type="ECO:0000256" key="5">
    <source>
        <dbReference type="ARBA" id="ARBA00023163"/>
    </source>
</evidence>
<gene>
    <name evidence="11" type="ORF">INT43_004314</name>
</gene>
<sequence>MDYYPQRRVFSPIILFHENDTIRDDDPYRQSMLQPHKDRISHMLECNERFWRDIKQTNHTAPLMLNPNLLIDNPESSSSASSNSPSPSTSDDLADIQSHKRRRGNLPKPVINILRTWLINNKRHPYPSEEVKRHLARQTGLTKSQISNWFINARRRILKEMIDVSQDGNPLAKGRRLPRGKRANSSDDQDE</sequence>
<organism evidence="11 12">
    <name type="scientific">Mortierella isabellina</name>
    <name type="common">Filamentous fungus</name>
    <name type="synonym">Umbelopsis isabellina</name>
    <dbReference type="NCBI Taxonomy" id="91625"/>
    <lineage>
        <taxon>Eukaryota</taxon>
        <taxon>Fungi</taxon>
        <taxon>Fungi incertae sedis</taxon>
        <taxon>Mucoromycota</taxon>
        <taxon>Mucoromycotina</taxon>
        <taxon>Umbelopsidomycetes</taxon>
        <taxon>Umbelopsidales</taxon>
        <taxon>Umbelopsidaceae</taxon>
        <taxon>Umbelopsis</taxon>
    </lineage>
</organism>
<dbReference type="SUPFAM" id="SSF46689">
    <property type="entry name" value="Homeodomain-like"/>
    <property type="match status" value="1"/>
</dbReference>
<evidence type="ECO:0000256" key="9">
    <source>
        <dbReference type="SAM" id="MobiDB-lite"/>
    </source>
</evidence>
<dbReference type="InterPro" id="IPR008422">
    <property type="entry name" value="KN_HD"/>
</dbReference>
<evidence type="ECO:0000256" key="3">
    <source>
        <dbReference type="ARBA" id="ARBA00023125"/>
    </source>
</evidence>
<dbReference type="PANTHER" id="PTHR11850">
    <property type="entry name" value="HOMEOBOX PROTEIN TRANSCRIPTION FACTORS"/>
    <property type="match status" value="1"/>
</dbReference>
<evidence type="ECO:0000259" key="10">
    <source>
        <dbReference type="PROSITE" id="PS50071"/>
    </source>
</evidence>
<feature type="region of interest" description="Disordered" evidence="9">
    <location>
        <begin position="66"/>
        <end position="105"/>
    </location>
</feature>
<keyword evidence="3 8" id="KW-0238">DNA-binding</keyword>
<reference evidence="11" key="1">
    <citation type="submission" date="2020-12" db="EMBL/GenBank/DDBJ databases">
        <title>Metabolic potential, ecology and presence of endohyphal bacteria is reflected in genomic diversity of Mucoromycotina.</title>
        <authorList>
            <person name="Muszewska A."/>
            <person name="Okrasinska A."/>
            <person name="Steczkiewicz K."/>
            <person name="Drgas O."/>
            <person name="Orlowska M."/>
            <person name="Perlinska-Lenart U."/>
            <person name="Aleksandrzak-Piekarczyk T."/>
            <person name="Szatraj K."/>
            <person name="Zielenkiewicz U."/>
            <person name="Pilsyk S."/>
            <person name="Malc E."/>
            <person name="Mieczkowski P."/>
            <person name="Kruszewska J.S."/>
            <person name="Biernat P."/>
            <person name="Pawlowska J."/>
        </authorList>
    </citation>
    <scope>NUCLEOTIDE SEQUENCE</scope>
    <source>
        <strain evidence="11">WA0000067209</strain>
    </source>
</reference>
<dbReference type="AlphaFoldDB" id="A0A8H7U7K2"/>